<dbReference type="Gene3D" id="1.10.760.10">
    <property type="entry name" value="Cytochrome c-like domain"/>
    <property type="match status" value="1"/>
</dbReference>
<keyword evidence="8" id="KW-0732">Signal</keyword>
<gene>
    <name evidence="10" type="ORF">BCY91_04750</name>
</gene>
<feature type="transmembrane region" description="Helical" evidence="7">
    <location>
        <begin position="132"/>
        <end position="151"/>
    </location>
</feature>
<dbReference type="Gene3D" id="6.10.280.130">
    <property type="match status" value="1"/>
</dbReference>
<dbReference type="GO" id="GO:0005506">
    <property type="term" value="F:iron ion binding"/>
    <property type="evidence" value="ECO:0007669"/>
    <property type="project" value="InterPro"/>
</dbReference>
<dbReference type="PANTHER" id="PTHR33751">
    <property type="entry name" value="CBB3-TYPE CYTOCHROME C OXIDASE SUBUNIT FIXP"/>
    <property type="match status" value="1"/>
</dbReference>
<dbReference type="PANTHER" id="PTHR33751:SF1">
    <property type="entry name" value="CBB3-TYPE CYTOCHROME C OXIDASE SUBUNIT FIXP"/>
    <property type="match status" value="1"/>
</dbReference>
<feature type="transmembrane region" description="Helical" evidence="7">
    <location>
        <begin position="33"/>
        <end position="53"/>
    </location>
</feature>
<dbReference type="GO" id="GO:0009055">
    <property type="term" value="F:electron transfer activity"/>
    <property type="evidence" value="ECO:0007669"/>
    <property type="project" value="InterPro"/>
</dbReference>
<dbReference type="InterPro" id="IPR036909">
    <property type="entry name" value="Cyt_c-like_dom_sf"/>
</dbReference>
<evidence type="ECO:0000259" key="9">
    <source>
        <dbReference type="PROSITE" id="PS51007"/>
    </source>
</evidence>
<comment type="caution">
    <text evidence="10">The sequence shown here is derived from an EMBL/GenBank/DDBJ whole genome shotgun (WGS) entry which is preliminary data.</text>
</comment>
<dbReference type="RefSeq" id="WP_120181690.1">
    <property type="nucleotide sequence ID" value="NZ_MBTA01000023.1"/>
</dbReference>
<evidence type="ECO:0000256" key="8">
    <source>
        <dbReference type="SAM" id="SignalP"/>
    </source>
</evidence>
<dbReference type="Proteomes" id="UP000283433">
    <property type="component" value="Unassembled WGS sequence"/>
</dbReference>
<reference evidence="10 11" key="1">
    <citation type="submission" date="2016-07" db="EMBL/GenBank/DDBJ databases">
        <title>Genome of Pelobium manganitolerans.</title>
        <authorList>
            <person name="Wu S."/>
            <person name="Wang G."/>
        </authorList>
    </citation>
    <scope>NUCLEOTIDE SEQUENCE [LARGE SCALE GENOMIC DNA]</scope>
    <source>
        <strain evidence="10 11">YS-25</strain>
    </source>
</reference>
<dbReference type="AlphaFoldDB" id="A0A419S5R7"/>
<keyword evidence="3 6" id="KW-0479">Metal-binding</keyword>
<keyword evidence="2 6" id="KW-0349">Heme</keyword>
<evidence type="ECO:0000256" key="3">
    <source>
        <dbReference type="ARBA" id="ARBA00022723"/>
    </source>
</evidence>
<protein>
    <submittedName>
        <fullName evidence="10">Cytochrome C</fullName>
    </submittedName>
</protein>
<dbReference type="OrthoDB" id="9811281at2"/>
<keyword evidence="11" id="KW-1185">Reference proteome</keyword>
<dbReference type="Pfam" id="PF13442">
    <property type="entry name" value="Cytochrome_CBB3"/>
    <property type="match status" value="1"/>
</dbReference>
<evidence type="ECO:0000256" key="1">
    <source>
        <dbReference type="ARBA" id="ARBA00022448"/>
    </source>
</evidence>
<keyword evidence="7" id="KW-0812">Transmembrane</keyword>
<dbReference type="Pfam" id="PF14715">
    <property type="entry name" value="FixP_N"/>
    <property type="match status" value="1"/>
</dbReference>
<dbReference type="InterPro" id="IPR008168">
    <property type="entry name" value="Cyt_C_IC"/>
</dbReference>
<keyword evidence="7" id="KW-0472">Membrane</keyword>
<evidence type="ECO:0000256" key="2">
    <source>
        <dbReference type="ARBA" id="ARBA00022617"/>
    </source>
</evidence>
<dbReference type="PROSITE" id="PS51007">
    <property type="entry name" value="CYTC"/>
    <property type="match status" value="1"/>
</dbReference>
<dbReference type="PRINTS" id="PR00605">
    <property type="entry name" value="CYTCHROMECIC"/>
</dbReference>
<organism evidence="10 11">
    <name type="scientific">Pelobium manganitolerans</name>
    <dbReference type="NCBI Taxonomy" id="1842495"/>
    <lineage>
        <taxon>Bacteria</taxon>
        <taxon>Pseudomonadati</taxon>
        <taxon>Bacteroidota</taxon>
        <taxon>Sphingobacteriia</taxon>
        <taxon>Sphingobacteriales</taxon>
        <taxon>Sphingobacteriaceae</taxon>
        <taxon>Pelobium</taxon>
    </lineage>
</organism>
<sequence>MRLHNKIFMLVAASLVFGNSAFAASTSEIMNGIALGAIIVTLILIVVVCFVLLKTFKVLTAMVLPSEQQQLENPELVGVTTAGKAPIKSHKQTFWQKLLSLRPMSEEKDLLIMHDYDNIQELDNPIPAWFNWLFYASVVFAVVYLLNFHVFKLGKLQDEEYAVEMKQAAAEKEAFLAKAGNMIDENSVKIDKSAEVLAAGQAVYTQNCVACHGDKGQGVVGPNLTDEYWLHGGSINKVFKTIKYGVPEKGMIAWEKQLSPKQISDVANYIESLKGTNPPNPKAPQGEKE</sequence>
<evidence type="ECO:0000256" key="4">
    <source>
        <dbReference type="ARBA" id="ARBA00022982"/>
    </source>
</evidence>
<evidence type="ECO:0000256" key="6">
    <source>
        <dbReference type="PROSITE-ProRule" id="PRU00433"/>
    </source>
</evidence>
<dbReference type="InterPro" id="IPR038414">
    <property type="entry name" value="CcoP_N_sf"/>
</dbReference>
<dbReference type="InterPro" id="IPR032858">
    <property type="entry name" value="CcoP_N"/>
</dbReference>
<dbReference type="SUPFAM" id="SSF46626">
    <property type="entry name" value="Cytochrome c"/>
    <property type="match status" value="1"/>
</dbReference>
<evidence type="ECO:0000256" key="7">
    <source>
        <dbReference type="SAM" id="Phobius"/>
    </source>
</evidence>
<evidence type="ECO:0000313" key="10">
    <source>
        <dbReference type="EMBL" id="RKD16192.1"/>
    </source>
</evidence>
<keyword evidence="4" id="KW-0249">Electron transport</keyword>
<name>A0A419S5R7_9SPHI</name>
<dbReference type="InterPro" id="IPR009056">
    <property type="entry name" value="Cyt_c-like_dom"/>
</dbReference>
<evidence type="ECO:0000313" key="11">
    <source>
        <dbReference type="Proteomes" id="UP000283433"/>
    </source>
</evidence>
<feature type="signal peptide" evidence="8">
    <location>
        <begin position="1"/>
        <end position="23"/>
    </location>
</feature>
<dbReference type="InterPro" id="IPR050597">
    <property type="entry name" value="Cytochrome_c_Oxidase_Subunit"/>
</dbReference>
<dbReference type="GO" id="GO:0020037">
    <property type="term" value="F:heme binding"/>
    <property type="evidence" value="ECO:0007669"/>
    <property type="project" value="InterPro"/>
</dbReference>
<keyword evidence="1" id="KW-0813">Transport</keyword>
<proteinExistence type="predicted"/>
<evidence type="ECO:0000256" key="5">
    <source>
        <dbReference type="ARBA" id="ARBA00023004"/>
    </source>
</evidence>
<feature type="chain" id="PRO_5019230335" evidence="8">
    <location>
        <begin position="24"/>
        <end position="289"/>
    </location>
</feature>
<dbReference type="EMBL" id="MBTA01000023">
    <property type="protein sequence ID" value="RKD16192.1"/>
    <property type="molecule type" value="Genomic_DNA"/>
</dbReference>
<accession>A0A419S5R7</accession>
<keyword evidence="7" id="KW-1133">Transmembrane helix</keyword>
<feature type="domain" description="Cytochrome c" evidence="9">
    <location>
        <begin position="195"/>
        <end position="274"/>
    </location>
</feature>
<keyword evidence="5 6" id="KW-0408">Iron</keyword>